<dbReference type="RefSeq" id="WP_263050509.1">
    <property type="nucleotide sequence ID" value="NZ_CP106735.1"/>
</dbReference>
<accession>A0ABY6CZG0</accession>
<dbReference type="Proteomes" id="UP001062165">
    <property type="component" value="Chromosome"/>
</dbReference>
<dbReference type="EMBL" id="CP106735">
    <property type="protein sequence ID" value="UXX78765.1"/>
    <property type="molecule type" value="Genomic_DNA"/>
</dbReference>
<dbReference type="PROSITE" id="PS51257">
    <property type="entry name" value="PROKAR_LIPOPROTEIN"/>
    <property type="match status" value="1"/>
</dbReference>
<organism evidence="1 2">
    <name type="scientific">Reichenbachiella carrageenanivorans</name>
    <dbReference type="NCBI Taxonomy" id="2979869"/>
    <lineage>
        <taxon>Bacteria</taxon>
        <taxon>Pseudomonadati</taxon>
        <taxon>Bacteroidota</taxon>
        <taxon>Cytophagia</taxon>
        <taxon>Cytophagales</taxon>
        <taxon>Reichenbachiellaceae</taxon>
        <taxon>Reichenbachiella</taxon>
    </lineage>
</organism>
<name>A0ABY6CZG0_9BACT</name>
<keyword evidence="2" id="KW-1185">Reference proteome</keyword>
<gene>
    <name evidence="1" type="ORF">N7E81_15510</name>
</gene>
<protein>
    <recommendedName>
        <fullName evidence="3">Lipocalin-like domain-containing protein</fullName>
    </recommendedName>
</protein>
<sequence length="170" mass="18743">MKLKSILSILALSALIYSCGDDDNNDPFDGVPSSEIVDVELREATLTGSSESSSSRELAVGDQKWWKQKISKVQYSGECGGAEDQELTDGYYYGFYPSGEYYAKSGKDGTPVRAGSWQWVDGDKDAIYISSVTFTLRGLNDDELIIASDQSQGPCSAITWEQFNQPYIEE</sequence>
<evidence type="ECO:0000313" key="2">
    <source>
        <dbReference type="Proteomes" id="UP001062165"/>
    </source>
</evidence>
<reference evidence="1" key="1">
    <citation type="submission" date="2022-10" db="EMBL/GenBank/DDBJ databases">
        <title>Comparative genomics and taxonomic characterization of three novel marine species of genus Reichenbachiella exhibiting antioxidant and polysaccharide degradation activities.</title>
        <authorList>
            <person name="Muhammad N."/>
            <person name="Lee Y.-J."/>
            <person name="Ko J."/>
            <person name="Kim S.-G."/>
        </authorList>
    </citation>
    <scope>NUCLEOTIDE SEQUENCE</scope>
    <source>
        <strain evidence="1">Wsw4-B4</strain>
    </source>
</reference>
<evidence type="ECO:0008006" key="3">
    <source>
        <dbReference type="Google" id="ProtNLM"/>
    </source>
</evidence>
<evidence type="ECO:0000313" key="1">
    <source>
        <dbReference type="EMBL" id="UXX78765.1"/>
    </source>
</evidence>
<proteinExistence type="predicted"/>